<evidence type="ECO:0000259" key="10">
    <source>
        <dbReference type="PROSITE" id="PS50263"/>
    </source>
</evidence>
<feature type="transmembrane region" description="Helical" evidence="9">
    <location>
        <begin position="69"/>
        <end position="90"/>
    </location>
</feature>
<keyword evidence="5 9" id="KW-0812">Transmembrane</keyword>
<comment type="function">
    <text evidence="9">Catalyzes the phospholipid dependent N-acylation of the N-terminal cysteine of apolipoprotein, the last step in lipoprotein maturation.</text>
</comment>
<proteinExistence type="inferred from homology"/>
<evidence type="ECO:0000256" key="4">
    <source>
        <dbReference type="ARBA" id="ARBA00022679"/>
    </source>
</evidence>
<keyword evidence="7 9" id="KW-0472">Membrane</keyword>
<feature type="transmembrane region" description="Helical" evidence="9">
    <location>
        <begin position="134"/>
        <end position="153"/>
    </location>
</feature>
<dbReference type="PROSITE" id="PS50263">
    <property type="entry name" value="CN_HYDROLASE"/>
    <property type="match status" value="1"/>
</dbReference>
<evidence type="ECO:0000313" key="11">
    <source>
        <dbReference type="EMBL" id="MFD2183982.1"/>
    </source>
</evidence>
<dbReference type="InterPro" id="IPR003010">
    <property type="entry name" value="C-N_Hydrolase"/>
</dbReference>
<feature type="transmembrane region" description="Helical" evidence="9">
    <location>
        <begin position="173"/>
        <end position="199"/>
    </location>
</feature>
<keyword evidence="3 9" id="KW-1003">Cell membrane</keyword>
<comment type="caution">
    <text evidence="11">The sequence shown here is derived from an EMBL/GenBank/DDBJ whole genome shotgun (WGS) entry which is preliminary data.</text>
</comment>
<organism evidence="11 12">
    <name type="scientific">Rhodoplanes azumiensis</name>
    <dbReference type="NCBI Taxonomy" id="1897628"/>
    <lineage>
        <taxon>Bacteria</taxon>
        <taxon>Pseudomonadati</taxon>
        <taxon>Pseudomonadota</taxon>
        <taxon>Alphaproteobacteria</taxon>
        <taxon>Hyphomicrobiales</taxon>
        <taxon>Nitrobacteraceae</taxon>
        <taxon>Rhodoplanes</taxon>
    </lineage>
</organism>
<dbReference type="InterPro" id="IPR004563">
    <property type="entry name" value="Apolipo_AcylTrfase"/>
</dbReference>
<comment type="subcellular location">
    <subcellularLocation>
        <location evidence="1 9">Cell membrane</location>
        <topology evidence="1 9">Multi-pass membrane protein</topology>
    </subcellularLocation>
</comment>
<reference evidence="12" key="1">
    <citation type="journal article" date="2019" name="Int. J. Syst. Evol. Microbiol.">
        <title>The Global Catalogue of Microorganisms (GCM) 10K type strain sequencing project: providing services to taxonomists for standard genome sequencing and annotation.</title>
        <authorList>
            <consortium name="The Broad Institute Genomics Platform"/>
            <consortium name="The Broad Institute Genome Sequencing Center for Infectious Disease"/>
            <person name="Wu L."/>
            <person name="Ma J."/>
        </authorList>
    </citation>
    <scope>NUCLEOTIDE SEQUENCE [LARGE SCALE GENOMIC DNA]</scope>
    <source>
        <strain evidence="12">CGMCC 1.6774</strain>
    </source>
</reference>
<keyword evidence="4 9" id="KW-0808">Transferase</keyword>
<dbReference type="Proteomes" id="UP001597314">
    <property type="component" value="Unassembled WGS sequence"/>
</dbReference>
<evidence type="ECO:0000256" key="9">
    <source>
        <dbReference type="HAMAP-Rule" id="MF_01148"/>
    </source>
</evidence>
<evidence type="ECO:0000256" key="5">
    <source>
        <dbReference type="ARBA" id="ARBA00022692"/>
    </source>
</evidence>
<dbReference type="EC" id="2.3.1.269" evidence="9"/>
<evidence type="ECO:0000256" key="8">
    <source>
        <dbReference type="ARBA" id="ARBA00023315"/>
    </source>
</evidence>
<dbReference type="RefSeq" id="WP_378479128.1">
    <property type="nucleotide sequence ID" value="NZ_JBHUIW010000022.1"/>
</dbReference>
<feature type="transmembrane region" description="Helical" evidence="9">
    <location>
        <begin position="24"/>
        <end position="57"/>
    </location>
</feature>
<sequence>MPVTDALARVAQPIVLAWGVRRTVIALLAGAASTLAMAPLGLWPTLLITFPVMVWLIDGSGAGRWNGVGAAAAAGWWFGFGYFLAGLYWIGAAFLVDADKFGALLVPAVLILPAGLALFTAAGFALARALWAPGAFRIVTLAAALTAAEWLRGHILSGFPWNAFGYALAEPLALAQGFAVVGLWGMTFLAVLIFAAPAALADPRAETPRPWLLPAVGLGLLIALAAFGTARLALAPTTFVDGPRLRLMQPNIPQDQRFSYAAKADVMQRYLALSNRATAANGRGVADVTHLIWPESAFPFFVAREADALAAIADLLPEGTVLITGAARLAPSSRPGDIQAFNSVYVFDHDGTILSIYDKVHLVPFGEYVPLRGLLRRIGIEQLVRVPGGFLAGDRLRTLESPKAPPFVPLVCYEAVFPHAVLPRGARPGWLLNLTNDAWFGLSPGPYQHLQQARMRAVEEGLPLVRAANTGISVVVDPAGRVLAQLGLGREGVLDARLPAPLSPTPYARTGDAPVTAVVVLALVASGWKRRRRLRRLGR</sequence>
<dbReference type="HAMAP" id="MF_01148">
    <property type="entry name" value="Lnt"/>
    <property type="match status" value="1"/>
</dbReference>
<dbReference type="EMBL" id="JBHUIW010000022">
    <property type="protein sequence ID" value="MFD2183982.1"/>
    <property type="molecule type" value="Genomic_DNA"/>
</dbReference>
<dbReference type="SUPFAM" id="SSF56317">
    <property type="entry name" value="Carbon-nitrogen hydrolase"/>
    <property type="match status" value="1"/>
</dbReference>
<evidence type="ECO:0000256" key="6">
    <source>
        <dbReference type="ARBA" id="ARBA00022989"/>
    </source>
</evidence>
<protein>
    <recommendedName>
        <fullName evidence="9">Apolipoprotein N-acyltransferase</fullName>
        <shortName evidence="9">ALP N-acyltransferase</shortName>
        <ecNumber evidence="9">2.3.1.269</ecNumber>
    </recommendedName>
</protein>
<keyword evidence="6 9" id="KW-1133">Transmembrane helix</keyword>
<dbReference type="InterPro" id="IPR036526">
    <property type="entry name" value="C-N_Hydrolase_sf"/>
</dbReference>
<evidence type="ECO:0000256" key="7">
    <source>
        <dbReference type="ARBA" id="ARBA00023136"/>
    </source>
</evidence>
<dbReference type="PANTHER" id="PTHR38686">
    <property type="entry name" value="APOLIPOPROTEIN N-ACYLTRANSFERASE"/>
    <property type="match status" value="1"/>
</dbReference>
<feature type="domain" description="CN hydrolase" evidence="10">
    <location>
        <begin position="248"/>
        <end position="500"/>
    </location>
</feature>
<dbReference type="Pfam" id="PF00795">
    <property type="entry name" value="CN_hydrolase"/>
    <property type="match status" value="1"/>
</dbReference>
<gene>
    <name evidence="9 11" type="primary">lnt</name>
    <name evidence="11" type="ORF">ACFSOX_17640</name>
</gene>
<dbReference type="InterPro" id="IPR045378">
    <property type="entry name" value="LNT_N"/>
</dbReference>
<dbReference type="CDD" id="cd07571">
    <property type="entry name" value="ALP_N-acyl_transferase"/>
    <property type="match status" value="1"/>
</dbReference>
<evidence type="ECO:0000256" key="2">
    <source>
        <dbReference type="ARBA" id="ARBA00010065"/>
    </source>
</evidence>
<feature type="transmembrane region" description="Helical" evidence="9">
    <location>
        <begin position="102"/>
        <end position="127"/>
    </location>
</feature>
<dbReference type="Pfam" id="PF20154">
    <property type="entry name" value="LNT_N"/>
    <property type="match status" value="1"/>
</dbReference>
<feature type="transmembrane region" description="Helical" evidence="9">
    <location>
        <begin position="211"/>
        <end position="234"/>
    </location>
</feature>
<evidence type="ECO:0000313" key="12">
    <source>
        <dbReference type="Proteomes" id="UP001597314"/>
    </source>
</evidence>
<accession>A0ABW5API0</accession>
<dbReference type="PANTHER" id="PTHR38686:SF1">
    <property type="entry name" value="APOLIPOPROTEIN N-ACYLTRANSFERASE"/>
    <property type="match status" value="1"/>
</dbReference>
<evidence type="ECO:0000256" key="3">
    <source>
        <dbReference type="ARBA" id="ARBA00022475"/>
    </source>
</evidence>
<dbReference type="GO" id="GO:0016746">
    <property type="term" value="F:acyltransferase activity"/>
    <property type="evidence" value="ECO:0007669"/>
    <property type="project" value="UniProtKB-KW"/>
</dbReference>
<comment type="catalytic activity">
    <reaction evidence="9">
        <text>N-terminal S-1,2-diacyl-sn-glyceryl-L-cysteinyl-[lipoprotein] + a glycerophospholipid = N-acyl-S-1,2-diacyl-sn-glyceryl-L-cysteinyl-[lipoprotein] + a 2-acyl-sn-glycero-3-phospholipid + H(+)</text>
        <dbReference type="Rhea" id="RHEA:48228"/>
        <dbReference type="Rhea" id="RHEA-COMP:14681"/>
        <dbReference type="Rhea" id="RHEA-COMP:14684"/>
        <dbReference type="ChEBI" id="CHEBI:15378"/>
        <dbReference type="ChEBI" id="CHEBI:136912"/>
        <dbReference type="ChEBI" id="CHEBI:140656"/>
        <dbReference type="ChEBI" id="CHEBI:140657"/>
        <dbReference type="ChEBI" id="CHEBI:140660"/>
        <dbReference type="EC" id="2.3.1.269"/>
    </reaction>
</comment>
<name>A0ABW5API0_9BRAD</name>
<evidence type="ECO:0000256" key="1">
    <source>
        <dbReference type="ARBA" id="ARBA00004651"/>
    </source>
</evidence>
<dbReference type="Gene3D" id="3.60.110.10">
    <property type="entry name" value="Carbon-nitrogen hydrolase"/>
    <property type="match status" value="1"/>
</dbReference>
<keyword evidence="12" id="KW-1185">Reference proteome</keyword>
<dbReference type="NCBIfam" id="TIGR00546">
    <property type="entry name" value="lnt"/>
    <property type="match status" value="1"/>
</dbReference>
<comment type="pathway">
    <text evidence="9">Protein modification; lipoprotein biosynthesis (N-acyl transfer).</text>
</comment>
<comment type="similarity">
    <text evidence="2 9">Belongs to the CN hydrolase family. Apolipoprotein N-acyltransferase subfamily.</text>
</comment>
<keyword evidence="8 9" id="KW-0012">Acyltransferase</keyword>